<dbReference type="Gramene" id="MELO3C030340.2.1">
    <property type="protein sequence ID" value="MELO3C030340.2.1"/>
    <property type="gene ID" value="MELO3C030340.2"/>
</dbReference>
<organism evidence="1">
    <name type="scientific">Cucumis melo</name>
    <name type="common">Muskmelon</name>
    <dbReference type="NCBI Taxonomy" id="3656"/>
    <lineage>
        <taxon>Eukaryota</taxon>
        <taxon>Viridiplantae</taxon>
        <taxon>Streptophyta</taxon>
        <taxon>Embryophyta</taxon>
        <taxon>Tracheophyta</taxon>
        <taxon>Spermatophyta</taxon>
        <taxon>Magnoliopsida</taxon>
        <taxon>eudicotyledons</taxon>
        <taxon>Gunneridae</taxon>
        <taxon>Pentapetalae</taxon>
        <taxon>rosids</taxon>
        <taxon>fabids</taxon>
        <taxon>Cucurbitales</taxon>
        <taxon>Cucurbitaceae</taxon>
        <taxon>Benincaseae</taxon>
        <taxon>Cucumis</taxon>
    </lineage>
</organism>
<dbReference type="AlphaFoldDB" id="A0A9I9E928"/>
<sequence length="61" mass="6779">MEILLRSPSYGKLYLLLIGTTALSLIGFKGDIIRSDSVKQRTIGSLKQNFEVELHGNDSQL</sequence>
<proteinExistence type="predicted"/>
<protein>
    <submittedName>
        <fullName evidence="1">Uncharacterized protein</fullName>
    </submittedName>
</protein>
<reference evidence="1" key="1">
    <citation type="submission" date="2023-03" db="UniProtKB">
        <authorList>
            <consortium name="EnsemblPlants"/>
        </authorList>
    </citation>
    <scope>IDENTIFICATION</scope>
</reference>
<name>A0A9I9E928_CUCME</name>
<evidence type="ECO:0000313" key="1">
    <source>
        <dbReference type="EnsemblPlants" id="MELO3C030340.2.1"/>
    </source>
</evidence>
<accession>A0A9I9E928</accession>
<dbReference type="EnsemblPlants" id="MELO3C030340.2.1">
    <property type="protein sequence ID" value="MELO3C030340.2.1"/>
    <property type="gene ID" value="MELO3C030340.2"/>
</dbReference>